<dbReference type="EMBL" id="GG662247">
    <property type="protein sequence ID" value="EAS07116.1"/>
    <property type="molecule type" value="Genomic_DNA"/>
</dbReference>
<feature type="compositionally biased region" description="Low complexity" evidence="1">
    <location>
        <begin position="747"/>
        <end position="775"/>
    </location>
</feature>
<dbReference type="GO" id="GO:0048188">
    <property type="term" value="C:Set1C/COMPASS complex"/>
    <property type="evidence" value="ECO:0007669"/>
    <property type="project" value="InterPro"/>
</dbReference>
<feature type="compositionally biased region" description="Basic and acidic residues" evidence="1">
    <location>
        <begin position="544"/>
        <end position="563"/>
    </location>
</feature>
<feature type="transmembrane region" description="Helical" evidence="2">
    <location>
        <begin position="445"/>
        <end position="467"/>
    </location>
</feature>
<feature type="compositionally biased region" description="Basic and acidic residues" evidence="1">
    <location>
        <begin position="682"/>
        <end position="698"/>
    </location>
</feature>
<keyword evidence="4" id="KW-1185">Reference proteome</keyword>
<gene>
    <name evidence="3" type="ORF">TTHERM_00683220</name>
</gene>
<feature type="compositionally biased region" description="Polar residues" evidence="1">
    <location>
        <begin position="1"/>
        <end position="22"/>
    </location>
</feature>
<feature type="region of interest" description="Disordered" evidence="1">
    <location>
        <begin position="626"/>
        <end position="793"/>
    </location>
</feature>
<dbReference type="PANTHER" id="PTHR23356">
    <property type="entry name" value="DPY30-RELATED"/>
    <property type="match status" value="1"/>
</dbReference>
<feature type="region of interest" description="Disordered" evidence="1">
    <location>
        <begin position="538"/>
        <end position="584"/>
    </location>
</feature>
<keyword evidence="2" id="KW-0472">Membrane</keyword>
<dbReference type="InterPro" id="IPR037856">
    <property type="entry name" value="Sdc1/DPY30"/>
</dbReference>
<feature type="compositionally biased region" description="Low complexity" evidence="1">
    <location>
        <begin position="666"/>
        <end position="681"/>
    </location>
</feature>
<evidence type="ECO:0000313" key="3">
    <source>
        <dbReference type="EMBL" id="EAS07116.1"/>
    </source>
</evidence>
<feature type="compositionally biased region" description="Basic and acidic residues" evidence="1">
    <location>
        <begin position="34"/>
        <end position="46"/>
    </location>
</feature>
<reference evidence="4" key="1">
    <citation type="journal article" date="2006" name="PLoS Biol.">
        <title>Macronuclear genome sequence of the ciliate Tetrahymena thermophila, a model eukaryote.</title>
        <authorList>
            <person name="Eisen J.A."/>
            <person name="Coyne R.S."/>
            <person name="Wu M."/>
            <person name="Wu D."/>
            <person name="Thiagarajan M."/>
            <person name="Wortman J.R."/>
            <person name="Badger J.H."/>
            <person name="Ren Q."/>
            <person name="Amedeo P."/>
            <person name="Jones K.M."/>
            <person name="Tallon L.J."/>
            <person name="Delcher A.L."/>
            <person name="Salzberg S.L."/>
            <person name="Silva J.C."/>
            <person name="Haas B.J."/>
            <person name="Majoros W.H."/>
            <person name="Farzad M."/>
            <person name="Carlton J.M."/>
            <person name="Smith R.K. Jr."/>
            <person name="Garg J."/>
            <person name="Pearlman R.E."/>
            <person name="Karrer K.M."/>
            <person name="Sun L."/>
            <person name="Manning G."/>
            <person name="Elde N.C."/>
            <person name="Turkewitz A.P."/>
            <person name="Asai D.J."/>
            <person name="Wilkes D.E."/>
            <person name="Wang Y."/>
            <person name="Cai H."/>
            <person name="Collins K."/>
            <person name="Stewart B.A."/>
            <person name="Lee S.R."/>
            <person name="Wilamowska K."/>
            <person name="Weinberg Z."/>
            <person name="Ruzzo W.L."/>
            <person name="Wloga D."/>
            <person name="Gaertig J."/>
            <person name="Frankel J."/>
            <person name="Tsao C.-C."/>
            <person name="Gorovsky M.A."/>
            <person name="Keeling P.J."/>
            <person name="Waller R.F."/>
            <person name="Patron N.J."/>
            <person name="Cherry J.M."/>
            <person name="Stover N.A."/>
            <person name="Krieger C.J."/>
            <person name="del Toro C."/>
            <person name="Ryder H.F."/>
            <person name="Williamson S.C."/>
            <person name="Barbeau R.A."/>
            <person name="Hamilton E.P."/>
            <person name="Orias E."/>
        </authorList>
    </citation>
    <scope>NUCLEOTIDE SEQUENCE [LARGE SCALE GENOMIC DNA]</scope>
    <source>
        <strain evidence="4">SB210</strain>
    </source>
</reference>
<dbReference type="OrthoDB" id="298503at2759"/>
<feature type="region of interest" description="Disordered" evidence="1">
    <location>
        <begin position="1"/>
        <end position="50"/>
    </location>
</feature>
<evidence type="ECO:0000256" key="2">
    <source>
        <dbReference type="SAM" id="Phobius"/>
    </source>
</evidence>
<proteinExistence type="predicted"/>
<dbReference type="Proteomes" id="UP000009168">
    <property type="component" value="Unassembled WGS sequence"/>
</dbReference>
<dbReference type="InParanoid" id="I7MB15"/>
<feature type="transmembrane region" description="Helical" evidence="2">
    <location>
        <begin position="398"/>
        <end position="424"/>
    </location>
</feature>
<name>I7MB15_TETTS</name>
<sequence length="793" mass="92594">MSDDSSQNTKKEGQYQQVNNTEYKILQHGNAETHNSDKEEKRENVKKTNSGCIEKLKSKHKQFRNWWESIPPVKRIASFLAAQLLPMAISISLTKTTQSDWQNHSNQIQALGDNYNSHFYIDFSVKQQCSMDETNVMEYIWPGLNQGCDCYSSSGVINSNYQNCQCSQVPSWDPVAFQYLFTNGPQKLTLCAKRSLLNFFNVGPLSGHSCTSLQKQCGNPSKPETVLCVGLNDPCPIYDIIFTNGVQQPYASDPNWGQIQINSNQYIYFDKLGANANNLPLSQFVFTAGAGVCIDNYTQQNIDQIRLDYPLSKSQRTACSNTDPRFYFVYQIGVNQLYLTEFSTQDYNLLSQLSGMQLSTSTEVYKLYKRPYEPWNVNDRYKILIFQSIIDDVTFQQFLFSASFIINTAASSVFYVFGIIYGYYQHINLLRNDKYKIAIWNALNTIMSLLSKSLSFIMSVVTLAFALDYALKFTVLINNHPSTDIFQQQCQNQLDYINSIFKSNYIVTIIITGIYLLKDIIDIIPDLYTAYKEKKKQQQSQKVSSEKQEQENNKEKKQQDGKKEKKQTKNQGDQKQNQEKQFEEWKKQQLKEYDNWQNLVAQQKEEQLQLSTKQQDEWQKLQQQIEEEQKKLKSKQAEDQEKLKQKQNDEEQKFSQKQTDQEQKQQFKLKQQQENLNLQNKQNEDQQKLNTDQADRQHKMLAKQSQEQQQLSQKQQQEQRKLLQSQKEEQQKLLQKQEQENHKQSSEQRQNQQNDEQQQSESQQQIQQLKQLTQLPNLSHGQFELKGVISNLQ</sequence>
<evidence type="ECO:0000313" key="4">
    <source>
        <dbReference type="Proteomes" id="UP000009168"/>
    </source>
</evidence>
<dbReference type="HOGENOM" id="CLU_354327_0_0_1"/>
<dbReference type="GeneID" id="7824761"/>
<dbReference type="KEGG" id="tet:TTHERM_00683220"/>
<keyword evidence="2" id="KW-1133">Transmembrane helix</keyword>
<feature type="compositionally biased region" description="Basic and acidic residues" evidence="1">
    <location>
        <begin position="627"/>
        <end position="665"/>
    </location>
</feature>
<feature type="compositionally biased region" description="Basic and acidic residues" evidence="1">
    <location>
        <begin position="717"/>
        <end position="746"/>
    </location>
</feature>
<dbReference type="AlphaFoldDB" id="I7MB15"/>
<dbReference type="RefSeq" id="XP_001027358.1">
    <property type="nucleotide sequence ID" value="XM_001027358.2"/>
</dbReference>
<keyword evidence="2 3" id="KW-0812">Transmembrane</keyword>
<feature type="compositionally biased region" description="Low complexity" evidence="1">
    <location>
        <begin position="703"/>
        <end position="716"/>
    </location>
</feature>
<accession>I7MB15</accession>
<dbReference type="PANTHER" id="PTHR23356:SF16">
    <property type="entry name" value="DPY30 DOMAIN CONTAINING 2"/>
    <property type="match status" value="1"/>
</dbReference>
<evidence type="ECO:0000256" key="1">
    <source>
        <dbReference type="SAM" id="MobiDB-lite"/>
    </source>
</evidence>
<organism evidence="3 4">
    <name type="scientific">Tetrahymena thermophila (strain SB210)</name>
    <dbReference type="NCBI Taxonomy" id="312017"/>
    <lineage>
        <taxon>Eukaryota</taxon>
        <taxon>Sar</taxon>
        <taxon>Alveolata</taxon>
        <taxon>Ciliophora</taxon>
        <taxon>Intramacronucleata</taxon>
        <taxon>Oligohymenophorea</taxon>
        <taxon>Hymenostomatida</taxon>
        <taxon>Tetrahymenina</taxon>
        <taxon>Tetrahymenidae</taxon>
        <taxon>Tetrahymena</taxon>
    </lineage>
</organism>
<protein>
    <submittedName>
        <fullName evidence="3">Transmembrane protein, putative</fullName>
    </submittedName>
</protein>
<dbReference type="STRING" id="312017.I7MB15"/>